<dbReference type="PRINTS" id="PR00970">
    <property type="entry name" value="RIBTRNSFRASE"/>
</dbReference>
<evidence type="ECO:0000256" key="6">
    <source>
        <dbReference type="ARBA" id="ARBA00022679"/>
    </source>
</evidence>
<evidence type="ECO:0000256" key="10">
    <source>
        <dbReference type="RuleBase" id="RU361228"/>
    </source>
</evidence>
<dbReference type="EC" id="2.4.2.31" evidence="10"/>
<organism evidence="11">
    <name type="scientific">Ixodes ricinus</name>
    <name type="common">Common tick</name>
    <name type="synonym">Acarus ricinus</name>
    <dbReference type="NCBI Taxonomy" id="34613"/>
    <lineage>
        <taxon>Eukaryota</taxon>
        <taxon>Metazoa</taxon>
        <taxon>Ecdysozoa</taxon>
        <taxon>Arthropoda</taxon>
        <taxon>Chelicerata</taxon>
        <taxon>Arachnida</taxon>
        <taxon>Acari</taxon>
        <taxon>Parasitiformes</taxon>
        <taxon>Ixodida</taxon>
        <taxon>Ixodoidea</taxon>
        <taxon>Ixodidae</taxon>
        <taxon>Ixodinae</taxon>
        <taxon>Ixodes</taxon>
    </lineage>
</organism>
<evidence type="ECO:0000256" key="2">
    <source>
        <dbReference type="ARBA" id="ARBA00009558"/>
    </source>
</evidence>
<evidence type="ECO:0000256" key="5">
    <source>
        <dbReference type="ARBA" id="ARBA00022676"/>
    </source>
</evidence>
<keyword evidence="7" id="KW-0548">Nucleotidyltransferase</keyword>
<accession>A0A131XVW2</accession>
<evidence type="ECO:0000256" key="7">
    <source>
        <dbReference type="ARBA" id="ARBA00022695"/>
    </source>
</evidence>
<keyword evidence="6 10" id="KW-0808">Transferase</keyword>
<sequence length="370" mass="43776">KECEINPAYGQAWEAAEKRYETKRVRHKSHSWNLMEKECYVAIICYTLKTNVWQRFNDYCRRARATEASWIAFPYKSLWYFLIRAFEKLPPFSPFSAPKGTFFRGVKFYRNAGPTVSFMQFVSASVSRDQASKFGQCLLTLERVPQELVRDISLYSAYEHHKEVLIWPFCTFNDISSDASTEKKTLRFSFANPWVSQLPSMMPSLTTSTNIQGQMSEAASVPSVGTEGDTWRTQRRWRGRHQHHSEDVGRDYMRSRWRHHRQSEDLGRDYMRSRWRYQRHSEDFVRDNRRSRWRHHRQSEDLRGWRLWRYTDTHWAMKFDSTGGAILCWSFATLRLRPLAAIIGSDLELERPSVLPNSDAELASKNVLLI</sequence>
<keyword evidence="5 10" id="KW-0328">Glycosyltransferase</keyword>
<dbReference type="SUPFAM" id="SSF56399">
    <property type="entry name" value="ADP-ribosylation"/>
    <property type="match status" value="1"/>
</dbReference>
<evidence type="ECO:0000256" key="8">
    <source>
        <dbReference type="ARBA" id="ARBA00023026"/>
    </source>
</evidence>
<name>A0A131XVW2_IXORI</name>
<dbReference type="InterPro" id="IPR000768">
    <property type="entry name" value="ART"/>
</dbReference>
<dbReference type="GO" id="GO:0106274">
    <property type="term" value="F:NAD+-protein-arginine ADP-ribosyltransferase activity"/>
    <property type="evidence" value="ECO:0007669"/>
    <property type="project" value="UniProtKB-EC"/>
</dbReference>
<evidence type="ECO:0000256" key="4">
    <source>
        <dbReference type="ARBA" id="ARBA00022656"/>
    </source>
</evidence>
<evidence type="ECO:0000256" key="3">
    <source>
        <dbReference type="ARBA" id="ARBA00022525"/>
    </source>
</evidence>
<keyword evidence="4" id="KW-0800">Toxin</keyword>
<evidence type="ECO:0000256" key="1">
    <source>
        <dbReference type="ARBA" id="ARBA00004613"/>
    </source>
</evidence>
<reference evidence="11" key="1">
    <citation type="submission" date="2016-02" db="EMBL/GenBank/DDBJ databases">
        <title>RNAseq analyses of the midgut from blood- or serum-fed Ixodes ricinus ticks.</title>
        <authorList>
            <person name="Perner J."/>
            <person name="Provaznik J."/>
            <person name="Schrenkova J."/>
            <person name="Urbanova V."/>
            <person name="Ribeiro J.M."/>
            <person name="Kopacek P."/>
        </authorList>
    </citation>
    <scope>NUCLEOTIDE SEQUENCE</scope>
    <source>
        <tissue evidence="11">Gut</tissue>
    </source>
</reference>
<dbReference type="GO" id="GO:0016779">
    <property type="term" value="F:nucleotidyltransferase activity"/>
    <property type="evidence" value="ECO:0007669"/>
    <property type="project" value="UniProtKB-KW"/>
</dbReference>
<dbReference type="AlphaFoldDB" id="A0A131XVW2"/>
<dbReference type="PANTHER" id="PTHR10339:SF25">
    <property type="entry name" value="SECRETED EXOENZYME S"/>
    <property type="match status" value="1"/>
</dbReference>
<dbReference type="GO" id="GO:0003950">
    <property type="term" value="F:NAD+ poly-ADP-ribosyltransferase activity"/>
    <property type="evidence" value="ECO:0007669"/>
    <property type="project" value="TreeGrafter"/>
</dbReference>
<dbReference type="EMBL" id="GEFM01005980">
    <property type="protein sequence ID" value="JAP69816.1"/>
    <property type="molecule type" value="mRNA"/>
</dbReference>
<comment type="subcellular location">
    <subcellularLocation>
        <location evidence="1">Secreted</location>
    </subcellularLocation>
</comment>
<keyword evidence="8" id="KW-0843">Virulence</keyword>
<dbReference type="Gene3D" id="3.90.176.10">
    <property type="entry name" value="Toxin ADP-ribosyltransferase, Chain A, domain 1"/>
    <property type="match status" value="1"/>
</dbReference>
<evidence type="ECO:0000313" key="11">
    <source>
        <dbReference type="EMBL" id="JAP69816.1"/>
    </source>
</evidence>
<dbReference type="Pfam" id="PF01129">
    <property type="entry name" value="ART"/>
    <property type="match status" value="1"/>
</dbReference>
<dbReference type="PANTHER" id="PTHR10339">
    <property type="entry name" value="ADP-RIBOSYLTRANSFERASE"/>
    <property type="match status" value="1"/>
</dbReference>
<keyword evidence="3" id="KW-0964">Secreted</keyword>
<keyword evidence="10" id="KW-0521">NADP</keyword>
<dbReference type="GO" id="GO:0005576">
    <property type="term" value="C:extracellular region"/>
    <property type="evidence" value="ECO:0007669"/>
    <property type="project" value="UniProtKB-SubCell"/>
</dbReference>
<comment type="similarity">
    <text evidence="2 10">Belongs to the Arg-specific ADP-ribosyltransferase family.</text>
</comment>
<dbReference type="GO" id="GO:0090729">
    <property type="term" value="F:toxin activity"/>
    <property type="evidence" value="ECO:0007669"/>
    <property type="project" value="UniProtKB-KW"/>
</dbReference>
<keyword evidence="10" id="KW-0520">NAD</keyword>
<feature type="non-terminal residue" evidence="11">
    <location>
        <position position="1"/>
    </location>
</feature>
<protein>
    <recommendedName>
        <fullName evidence="10">NAD(P)(+)--arginine ADP-ribosyltransferase</fullName>
        <ecNumber evidence="10">2.4.2.31</ecNumber>
    </recommendedName>
    <alternativeName>
        <fullName evidence="10">Mono(ADP-ribosyl)transferase</fullName>
    </alternativeName>
</protein>
<evidence type="ECO:0000256" key="9">
    <source>
        <dbReference type="ARBA" id="ARBA00047597"/>
    </source>
</evidence>
<proteinExistence type="evidence at transcript level"/>
<comment type="catalytic activity">
    <reaction evidence="9 10">
        <text>L-arginyl-[protein] + NAD(+) = N(omega)-(ADP-D-ribosyl)-L-arginyl-[protein] + nicotinamide + H(+)</text>
        <dbReference type="Rhea" id="RHEA:19149"/>
        <dbReference type="Rhea" id="RHEA-COMP:10532"/>
        <dbReference type="Rhea" id="RHEA-COMP:15087"/>
        <dbReference type="ChEBI" id="CHEBI:15378"/>
        <dbReference type="ChEBI" id="CHEBI:17154"/>
        <dbReference type="ChEBI" id="CHEBI:29965"/>
        <dbReference type="ChEBI" id="CHEBI:57540"/>
        <dbReference type="ChEBI" id="CHEBI:142554"/>
        <dbReference type="EC" id="2.4.2.31"/>
    </reaction>
</comment>
<dbReference type="InterPro" id="IPR050999">
    <property type="entry name" value="ADP-ribosyltransferase_ARG"/>
</dbReference>